<proteinExistence type="predicted"/>
<evidence type="ECO:0000313" key="1">
    <source>
        <dbReference type="EMBL" id="MBF4692329.1"/>
    </source>
</evidence>
<name>A0ABR9ZRS0_9FIRM</name>
<dbReference type="Gene3D" id="3.40.50.10780">
    <property type="entry name" value="Dipeptide transport protein"/>
    <property type="match status" value="1"/>
</dbReference>
<dbReference type="InterPro" id="IPR007035">
    <property type="entry name" value="Peptidase_M55"/>
</dbReference>
<dbReference type="InterPro" id="IPR027476">
    <property type="entry name" value="DppA_N"/>
</dbReference>
<dbReference type="Gene3D" id="3.30.1360.130">
    <property type="entry name" value="Dipeptide transport protein"/>
    <property type="match status" value="1"/>
</dbReference>
<dbReference type="InterPro" id="IPR036177">
    <property type="entry name" value="Peptidase_M55_sf"/>
</dbReference>
<reference evidence="1 2" key="1">
    <citation type="submission" date="2020-11" db="EMBL/GenBank/DDBJ databases">
        <title>Fusibacter basophilias sp. nov.</title>
        <authorList>
            <person name="Qiu D."/>
        </authorList>
    </citation>
    <scope>NUCLEOTIDE SEQUENCE [LARGE SCALE GENOMIC DNA]</scope>
    <source>
        <strain evidence="1 2">Q10-2</strain>
    </source>
</reference>
<dbReference type="PIRSF" id="PIRSF015853">
    <property type="entry name" value="Pep_DppA"/>
    <property type="match status" value="1"/>
</dbReference>
<accession>A0ABR9ZRS0</accession>
<dbReference type="RefSeq" id="WP_194700562.1">
    <property type="nucleotide sequence ID" value="NZ_JADKNH010000002.1"/>
</dbReference>
<sequence>MKVFLSTDIEGVCGTTRAEEVLSGQLSYTASTKQMTQEVNAACIGAKNAGATHIVVKDSHELGTNIDPNGLIEDAVLIRGWSGTPEFMMYGLDDSFDAAIYIGYHSAAMVQGNPLSHTANGRKIVETKLNGEIFSEFTLCMYTAAYYGVPSVFISGDKVLCEAAKSQVPNISTVAVKDGWGGATINMSPRKAVHLIQSEVEKVLKSDYKGSIPDMPSEFQLDITFKMAVDAVKMSHFPGAKLKSDFTVNFTTNDFYELMRFFLFAA</sequence>
<evidence type="ECO:0000313" key="2">
    <source>
        <dbReference type="Proteomes" id="UP000614200"/>
    </source>
</evidence>
<dbReference type="Pfam" id="PF04951">
    <property type="entry name" value="Peptidase_M55"/>
    <property type="match status" value="1"/>
</dbReference>
<protein>
    <submittedName>
        <fullName evidence="1">M55 family metallopeptidase</fullName>
    </submittedName>
</protein>
<dbReference type="Proteomes" id="UP000614200">
    <property type="component" value="Unassembled WGS sequence"/>
</dbReference>
<dbReference type="EMBL" id="JADKNH010000002">
    <property type="protein sequence ID" value="MBF4692329.1"/>
    <property type="molecule type" value="Genomic_DNA"/>
</dbReference>
<dbReference type="SUPFAM" id="SSF63992">
    <property type="entry name" value="Dipeptide transport protein"/>
    <property type="match status" value="1"/>
</dbReference>
<comment type="caution">
    <text evidence="1">The sequence shown here is derived from an EMBL/GenBank/DDBJ whole genome shotgun (WGS) entry which is preliminary data.</text>
</comment>
<keyword evidence="2" id="KW-1185">Reference proteome</keyword>
<organism evidence="1 2">
    <name type="scientific">Fusibacter ferrireducens</name>
    <dbReference type="NCBI Taxonomy" id="2785058"/>
    <lineage>
        <taxon>Bacteria</taxon>
        <taxon>Bacillati</taxon>
        <taxon>Bacillota</taxon>
        <taxon>Clostridia</taxon>
        <taxon>Eubacteriales</taxon>
        <taxon>Eubacteriales Family XII. Incertae Sedis</taxon>
        <taxon>Fusibacter</taxon>
    </lineage>
</organism>
<gene>
    <name evidence="1" type="ORF">ISU02_04340</name>
</gene>